<keyword evidence="3" id="KW-1185">Reference proteome</keyword>
<protein>
    <submittedName>
        <fullName evidence="2">Putative ATP-dependent endonuclease of the OLD family</fullName>
    </submittedName>
</protein>
<dbReference type="AlphaFoldDB" id="A0A444JGV1"/>
<evidence type="ECO:0000313" key="2">
    <source>
        <dbReference type="EMBL" id="RWX52302.1"/>
    </source>
</evidence>
<dbReference type="GO" id="GO:0005524">
    <property type="term" value="F:ATP binding"/>
    <property type="evidence" value="ECO:0007669"/>
    <property type="project" value="InterPro"/>
</dbReference>
<accession>A0A444JGV1</accession>
<dbReference type="Gene3D" id="3.40.50.300">
    <property type="entry name" value="P-loop containing nucleotide triphosphate hydrolases"/>
    <property type="match status" value="1"/>
</dbReference>
<dbReference type="GO" id="GO:0016887">
    <property type="term" value="F:ATP hydrolysis activity"/>
    <property type="evidence" value="ECO:0007669"/>
    <property type="project" value="InterPro"/>
</dbReference>
<dbReference type="InterPro" id="IPR051396">
    <property type="entry name" value="Bact_Antivir_Def_Nuclease"/>
</dbReference>
<name>A0A444JGV1_9BACT</name>
<dbReference type="Proteomes" id="UP000288892">
    <property type="component" value="Unassembled WGS sequence"/>
</dbReference>
<evidence type="ECO:0000259" key="1">
    <source>
        <dbReference type="Pfam" id="PF13304"/>
    </source>
</evidence>
<dbReference type="PANTHER" id="PTHR43581">
    <property type="entry name" value="ATP/GTP PHOSPHATASE"/>
    <property type="match status" value="1"/>
</dbReference>
<keyword evidence="2" id="KW-0255">Endonuclease</keyword>
<dbReference type="PANTHER" id="PTHR43581:SF4">
    <property type="entry name" value="ATP_GTP PHOSPHATASE"/>
    <property type="match status" value="1"/>
</dbReference>
<reference evidence="2 3" key="1">
    <citation type="submission" date="2017-01" db="EMBL/GenBank/DDBJ databases">
        <title>The cable genome- insights into the physiology and evolution of filamentous bacteria capable of sulfide oxidation via long distance electron transfer.</title>
        <authorList>
            <person name="Schreiber L."/>
            <person name="Bjerg J.T."/>
            <person name="Boggild A."/>
            <person name="Van De Vossenberg J."/>
            <person name="Meysman F."/>
            <person name="Nielsen L.P."/>
            <person name="Schramm A."/>
            <person name="Kjeldsen K.U."/>
        </authorList>
    </citation>
    <scope>NUCLEOTIDE SEQUENCE [LARGE SCALE GENOMIC DNA]</scope>
    <source>
        <strain evidence="2">A5</strain>
    </source>
</reference>
<evidence type="ECO:0000313" key="3">
    <source>
        <dbReference type="Proteomes" id="UP000288892"/>
    </source>
</evidence>
<organism evidence="2 3">
    <name type="scientific">Candidatus Electrothrix marina</name>
    <dbReference type="NCBI Taxonomy" id="1859130"/>
    <lineage>
        <taxon>Bacteria</taxon>
        <taxon>Pseudomonadati</taxon>
        <taxon>Thermodesulfobacteriota</taxon>
        <taxon>Desulfobulbia</taxon>
        <taxon>Desulfobulbales</taxon>
        <taxon>Desulfobulbaceae</taxon>
        <taxon>Candidatus Electrothrix</taxon>
    </lineage>
</organism>
<feature type="domain" description="ATPase AAA-type core" evidence="1">
    <location>
        <begin position="240"/>
        <end position="357"/>
    </location>
</feature>
<dbReference type="GO" id="GO:0004519">
    <property type="term" value="F:endonuclease activity"/>
    <property type="evidence" value="ECO:0007669"/>
    <property type="project" value="UniProtKB-KW"/>
</dbReference>
<keyword evidence="2" id="KW-0540">Nuclease</keyword>
<gene>
    <name evidence="2" type="ORF">VU01_10214</name>
</gene>
<dbReference type="SUPFAM" id="SSF52540">
    <property type="entry name" value="P-loop containing nucleoside triphosphate hydrolases"/>
    <property type="match status" value="1"/>
</dbReference>
<dbReference type="InterPro" id="IPR027417">
    <property type="entry name" value="P-loop_NTPase"/>
</dbReference>
<dbReference type="InterPro" id="IPR003959">
    <property type="entry name" value="ATPase_AAA_core"/>
</dbReference>
<comment type="caution">
    <text evidence="2">The sequence shown here is derived from an EMBL/GenBank/DDBJ whole genome shotgun (WGS) entry which is preliminary data.</text>
</comment>
<dbReference type="Pfam" id="PF13304">
    <property type="entry name" value="AAA_21"/>
    <property type="match status" value="1"/>
</dbReference>
<sequence length="598" mass="67460">MVIIPNLAIAGYRSFGREPQYFDQFAKINLFIGQNNAGKSNVLRFLSEVYPQVPDALKNNIYSKKHLPFDALDQHFSDNPPVLLGIGERVDKDELPSDHWLVAELDKRTVYLPQKYQNVSVDSLILKVMEEKARIDNTALCWTLINLPPLPSEKRGFEESWLKAIKVLTDGELSALWEILTKAGGGSRQHSWEPDTIAKMQSSPVQIKAQLIPAIRRIGAKGSSSDDFDGTGIIDRLAKLQNPDVHNQHDREQFNEITDFLRDVVDRPDAVLEIPYERDTILVHMDGKVLPIESLGTGIHEVVILAAAATVLSEHVVCIEEPELHLNPILQRKLIRYLAAHTNNQYFITTHSNVLMDVPDAEIYHIKLVNGASEVERVTSGRQKSAVCEDLGYHPSDLLQANCIIWVEGPSDRIYLNWWLKSMNEDLVEGIHYSIMFYGGRLLSHLSNAETESQDINDFISLRKLNNRGVILIDSDKEKSRSRINGTKRRLRDEFDTGPGHAWITEGREIENYLPAEQVEAAIGDVCPKAKKRGPFGKYDNTLKIKGGQGKATQANKVNVARHITEQYQADLSGYDLKKQLNKLTEFIREANPAGFHP</sequence>
<dbReference type="EMBL" id="MTKS01000021">
    <property type="protein sequence ID" value="RWX52302.1"/>
    <property type="molecule type" value="Genomic_DNA"/>
</dbReference>
<proteinExistence type="predicted"/>
<keyword evidence="2" id="KW-0378">Hydrolase</keyword>